<dbReference type="Proteomes" id="UP001257234">
    <property type="component" value="Unassembled WGS sequence"/>
</dbReference>
<protein>
    <submittedName>
        <fullName evidence="2">Nucleotide-binding protein</fullName>
    </submittedName>
</protein>
<dbReference type="Pfam" id="PF10137">
    <property type="entry name" value="CAP12-PCTIR_TIR"/>
    <property type="match status" value="1"/>
</dbReference>
<proteinExistence type="predicted"/>
<reference evidence="3" key="1">
    <citation type="submission" date="2023-07" db="EMBL/GenBank/DDBJ databases">
        <title>Christiangramia sp. SM2212., a novel bacterium of the family Flavobacteriaceae isolated from the sea sediment.</title>
        <authorList>
            <person name="Wang J."/>
            <person name="Zhang X."/>
        </authorList>
    </citation>
    <scope>NUCLEOTIDE SEQUENCE [LARGE SCALE GENOMIC DNA]</scope>
    <source>
        <strain evidence="3">SM2212</strain>
    </source>
</reference>
<accession>A0ABU1ERW3</accession>
<name>A0ABU1ERW3_9FLAO</name>
<dbReference type="RefSeq" id="WP_309562004.1">
    <property type="nucleotide sequence ID" value="NZ_JAVJIU010000004.1"/>
</dbReference>
<dbReference type="InterPro" id="IPR014571">
    <property type="entry name" value="UCP032620"/>
</dbReference>
<evidence type="ECO:0000313" key="2">
    <source>
        <dbReference type="EMBL" id="MDR5591135.1"/>
    </source>
</evidence>
<gene>
    <name evidence="2" type="ORF">RE431_10845</name>
</gene>
<evidence type="ECO:0000259" key="1">
    <source>
        <dbReference type="Pfam" id="PF10137"/>
    </source>
</evidence>
<dbReference type="EMBL" id="JAVJIU010000004">
    <property type="protein sequence ID" value="MDR5591135.1"/>
    <property type="molecule type" value="Genomic_DNA"/>
</dbReference>
<feature type="domain" description="CD-NTase-associated protein 12/Pycsar effector protein TIR" evidence="1">
    <location>
        <begin position="137"/>
        <end position="254"/>
    </location>
</feature>
<keyword evidence="3" id="KW-1185">Reference proteome</keyword>
<evidence type="ECO:0000313" key="3">
    <source>
        <dbReference type="Proteomes" id="UP001257234"/>
    </source>
</evidence>
<sequence length="281" mass="32469">MTEFDLKKKKVIEDLEEYKNLIRQWTYNDLDPTETNKLRSKINRKKSFVEDVVSRTGSAKRFDWSPPPMVGGLGMQNVNPFDVFFDPPYQTNVASIIIDSIDQAIGVLETVIKDENGEEIFDQPKKTKTRKKDRKEIFIVHGHDNELKEKVARFLEKLKLKPIILHEQVNGGLTVIEKFEKFSEVQFAIILMTPDDIGNSVKNQKRLNLRARQNVIFELGYFLGKLGRENVCALLKDNIEKPSDYDGVVYIAVDPSDGWKLLLTKELKRAQMDFDANEVFE</sequence>
<dbReference type="PIRSF" id="PIRSF032620">
    <property type="entry name" value="UCP032620"/>
    <property type="match status" value="1"/>
</dbReference>
<comment type="caution">
    <text evidence="2">The sequence shown here is derived from an EMBL/GenBank/DDBJ whole genome shotgun (WGS) entry which is preliminary data.</text>
</comment>
<dbReference type="InterPro" id="IPR019302">
    <property type="entry name" value="CAP12/PCTIR_TIR_dom"/>
</dbReference>
<organism evidence="2 3">
    <name type="scientific">Christiangramia sediminicola</name>
    <dbReference type="NCBI Taxonomy" id="3073267"/>
    <lineage>
        <taxon>Bacteria</taxon>
        <taxon>Pseudomonadati</taxon>
        <taxon>Bacteroidota</taxon>
        <taxon>Flavobacteriia</taxon>
        <taxon>Flavobacteriales</taxon>
        <taxon>Flavobacteriaceae</taxon>
        <taxon>Christiangramia</taxon>
    </lineage>
</organism>